<sequence length="803" mass="90571">MGIQGLLPPLKSIQNPVSLRRYEGQTLGIDGYAWLHKAAYSCAYELVMGEPTEKYLNYFIKRFALLKTFNIQPYLIFDGDGVPVKKGTETKRKEKRIENREIAERLWKSGEKKNAMDFFQKCVDITPSMAKCVIDYCNTNHIKYIVAPFEADPQMVYLEQKGLIHGIISEDSDLLVFGCRRLITKLNDFGECIEICRDDFNKLPMKFPLGQLNDDQIRIMVCLSGCDYTDGIPKIGLVTAMKLVNRMKNMKRILLHIQREGKLKIPKDFLIEYEKACYGFQYQRVFCPINRKIVSLHDIPEHLASSPDHRDMISSCIGCVIEKDTHEKKVIFEDGSIDHHIHLKQALGELDPYDYTKRLISREKVLQLTSKSELSLNVENNSSNSQNIVTKKRGLQRKSIDSFFKPSNSSIGTNTSKLNSVTVSGFTLGASAIPTFVDKQIETVRKRKLTANHYEDIQLSSNVTLTSKFFGSRKTNVVVNSQPFIAQKLPGSNAQLNSSQISTTIEDSTPFETPNTDDDYDNTESQKSTDIPSSFCTRNGDSAGMKLQEEKSNKSSDLTPIENVGNVLKIVHTDDSGCFDTGRTGRESSKNVATDEQLLRATTRSSPDLASSQCETEVGESLKSDTIEDTDERNVSTNHAPGFQIYDQNLSNAYTASKISSLQSFRYSGICNEKTITTYPLQSRDINNKNFSNRTLKSGIDGSKQRKYIIGKRPVTNNQNSSHISLVSLRRQKTYNGQPTSDKEIDSQVDHNSHCSNEFVRYSQSSIHIRIKKKSGTIDNALESETPLHRSTSLLSQFKYKGK</sequence>
<dbReference type="Pfam" id="PF00867">
    <property type="entry name" value="XPG_I"/>
    <property type="match status" value="1"/>
</dbReference>
<evidence type="ECO:0000313" key="17">
    <source>
        <dbReference type="EMBL" id="KAG0668189.1"/>
    </source>
</evidence>
<evidence type="ECO:0000313" key="18">
    <source>
        <dbReference type="Proteomes" id="UP000750334"/>
    </source>
</evidence>
<feature type="compositionally biased region" description="Polar residues" evidence="14">
    <location>
        <begin position="491"/>
        <end position="514"/>
    </location>
</feature>
<dbReference type="SMART" id="SM00485">
    <property type="entry name" value="XPGN"/>
    <property type="match status" value="1"/>
</dbReference>
<dbReference type="FunFam" id="3.40.50.1010:FF:000002">
    <property type="entry name" value="Exonuclease 1, putative"/>
    <property type="match status" value="1"/>
</dbReference>
<keyword evidence="6" id="KW-0227">DNA damage</keyword>
<dbReference type="Pfam" id="PF00752">
    <property type="entry name" value="XPG_N"/>
    <property type="match status" value="1"/>
</dbReference>
<protein>
    <submittedName>
        <fullName evidence="17">Rad2 nuclease</fullName>
    </submittedName>
</protein>
<comment type="caution">
    <text evidence="17">The sequence shown here is derived from an EMBL/GenBank/DDBJ whole genome shotgun (WGS) entry which is preliminary data.</text>
</comment>
<accession>A0A9P6WAC2</accession>
<evidence type="ECO:0000259" key="15">
    <source>
        <dbReference type="SMART" id="SM00484"/>
    </source>
</evidence>
<dbReference type="GO" id="GO:0006281">
    <property type="term" value="P:DNA repair"/>
    <property type="evidence" value="ECO:0007669"/>
    <property type="project" value="UniProtKB-KW"/>
</dbReference>
<evidence type="ECO:0000256" key="10">
    <source>
        <dbReference type="ARBA" id="ARBA00022881"/>
    </source>
</evidence>
<dbReference type="OrthoDB" id="26491at2759"/>
<feature type="domain" description="XPG N-terminal" evidence="16">
    <location>
        <begin position="1"/>
        <end position="99"/>
    </location>
</feature>
<gene>
    <name evidence="17" type="primary">EXO1_2</name>
    <name evidence="17" type="ORF">C6P45_004936</name>
</gene>
<dbReference type="CDD" id="cd09857">
    <property type="entry name" value="PIN_EXO1"/>
    <property type="match status" value="1"/>
</dbReference>
<keyword evidence="9" id="KW-0460">Magnesium</keyword>
<evidence type="ECO:0000256" key="5">
    <source>
        <dbReference type="ARBA" id="ARBA00022723"/>
    </source>
</evidence>
<evidence type="ECO:0000256" key="1">
    <source>
        <dbReference type="ARBA" id="ARBA00001946"/>
    </source>
</evidence>
<dbReference type="PRINTS" id="PR00853">
    <property type="entry name" value="XPGRADSUPER"/>
</dbReference>
<keyword evidence="4" id="KW-0540">Nuclease</keyword>
<proteinExistence type="inferred from homology"/>
<dbReference type="InterPro" id="IPR006086">
    <property type="entry name" value="XPG-I_dom"/>
</dbReference>
<evidence type="ECO:0000256" key="12">
    <source>
        <dbReference type="ARBA" id="ARBA00023204"/>
    </source>
</evidence>
<dbReference type="SUPFAM" id="SSF47807">
    <property type="entry name" value="5' to 3' exonuclease, C-terminal subdomain"/>
    <property type="match status" value="1"/>
</dbReference>
<evidence type="ECO:0000256" key="2">
    <source>
        <dbReference type="ARBA" id="ARBA00004123"/>
    </source>
</evidence>
<name>A0A9P6WAC2_MAUEX</name>
<keyword evidence="13" id="KW-0539">Nucleus</keyword>
<evidence type="ECO:0000256" key="9">
    <source>
        <dbReference type="ARBA" id="ARBA00022842"/>
    </source>
</evidence>
<dbReference type="Gene3D" id="1.10.150.20">
    <property type="entry name" value="5' to 3' exonuclease, C-terminal subdomain"/>
    <property type="match status" value="1"/>
</dbReference>
<evidence type="ECO:0000256" key="7">
    <source>
        <dbReference type="ARBA" id="ARBA00022801"/>
    </source>
</evidence>
<dbReference type="GO" id="GO:0046872">
    <property type="term" value="F:metal ion binding"/>
    <property type="evidence" value="ECO:0007669"/>
    <property type="project" value="UniProtKB-KW"/>
</dbReference>
<feature type="region of interest" description="Disordered" evidence="14">
    <location>
        <begin position="491"/>
        <end position="542"/>
    </location>
</feature>
<dbReference type="EMBL" id="PUHR01000076">
    <property type="protein sequence ID" value="KAG0668189.1"/>
    <property type="molecule type" value="Genomic_DNA"/>
</dbReference>
<dbReference type="InterPro" id="IPR006085">
    <property type="entry name" value="XPG_DNA_repair_N"/>
</dbReference>
<keyword evidence="12" id="KW-0234">DNA repair</keyword>
<dbReference type="Proteomes" id="UP000750334">
    <property type="component" value="Unassembled WGS sequence"/>
</dbReference>
<dbReference type="SMART" id="SM00484">
    <property type="entry name" value="XPGI"/>
    <property type="match status" value="1"/>
</dbReference>
<feature type="compositionally biased region" description="Polar residues" evidence="14">
    <location>
        <begin position="523"/>
        <end position="540"/>
    </location>
</feature>
<evidence type="ECO:0000256" key="11">
    <source>
        <dbReference type="ARBA" id="ARBA00023125"/>
    </source>
</evidence>
<evidence type="ECO:0000256" key="14">
    <source>
        <dbReference type="SAM" id="MobiDB-lite"/>
    </source>
</evidence>
<keyword evidence="18" id="KW-1185">Reference proteome</keyword>
<keyword evidence="11" id="KW-0238">DNA-binding</keyword>
<evidence type="ECO:0000256" key="6">
    <source>
        <dbReference type="ARBA" id="ARBA00022763"/>
    </source>
</evidence>
<comment type="subcellular location">
    <subcellularLocation>
        <location evidence="2">Nucleus</location>
    </subcellularLocation>
</comment>
<feature type="compositionally biased region" description="Polar residues" evidence="14">
    <location>
        <begin position="602"/>
        <end position="615"/>
    </location>
</feature>
<evidence type="ECO:0000259" key="16">
    <source>
        <dbReference type="SMART" id="SM00485"/>
    </source>
</evidence>
<dbReference type="InterPro" id="IPR029060">
    <property type="entry name" value="PIN-like_dom_sf"/>
</dbReference>
<keyword evidence="7" id="KW-0378">Hydrolase</keyword>
<reference evidence="17 18" key="1">
    <citation type="submission" date="2020-11" db="EMBL/GenBank/DDBJ databases">
        <title>Kefir isolates.</title>
        <authorList>
            <person name="Marcisauskas S."/>
            <person name="Kim Y."/>
            <person name="Blasche S."/>
        </authorList>
    </citation>
    <scope>NUCLEOTIDE SEQUENCE [LARGE SCALE GENOMIC DNA]</scope>
    <source>
        <strain evidence="17 18">OG2</strain>
    </source>
</reference>
<keyword evidence="8" id="KW-0269">Exonuclease</keyword>
<dbReference type="PANTHER" id="PTHR11081">
    <property type="entry name" value="FLAP ENDONUCLEASE FAMILY MEMBER"/>
    <property type="match status" value="1"/>
</dbReference>
<comment type="similarity">
    <text evidence="3">Belongs to the XPG/RAD2 endonuclease family. EXO1 subfamily.</text>
</comment>
<dbReference type="GO" id="GO:0005634">
    <property type="term" value="C:nucleus"/>
    <property type="evidence" value="ECO:0007669"/>
    <property type="project" value="UniProtKB-SubCell"/>
</dbReference>
<evidence type="ECO:0000256" key="4">
    <source>
        <dbReference type="ARBA" id="ARBA00022722"/>
    </source>
</evidence>
<dbReference type="CDD" id="cd09908">
    <property type="entry name" value="H3TH_EXO1"/>
    <property type="match status" value="1"/>
</dbReference>
<dbReference type="GO" id="GO:0035312">
    <property type="term" value="F:5'-3' DNA exonuclease activity"/>
    <property type="evidence" value="ECO:0007669"/>
    <property type="project" value="InterPro"/>
</dbReference>
<organism evidence="17 18">
    <name type="scientific">Maudiozyma exigua</name>
    <name type="common">Yeast</name>
    <name type="synonym">Kazachstania exigua</name>
    <dbReference type="NCBI Taxonomy" id="34358"/>
    <lineage>
        <taxon>Eukaryota</taxon>
        <taxon>Fungi</taxon>
        <taxon>Dikarya</taxon>
        <taxon>Ascomycota</taxon>
        <taxon>Saccharomycotina</taxon>
        <taxon>Saccharomycetes</taxon>
        <taxon>Saccharomycetales</taxon>
        <taxon>Saccharomycetaceae</taxon>
        <taxon>Maudiozyma</taxon>
    </lineage>
</organism>
<dbReference type="Gene3D" id="3.40.50.1010">
    <property type="entry name" value="5'-nuclease"/>
    <property type="match status" value="1"/>
</dbReference>
<evidence type="ECO:0000256" key="8">
    <source>
        <dbReference type="ARBA" id="ARBA00022839"/>
    </source>
</evidence>
<dbReference type="InterPro" id="IPR037315">
    <property type="entry name" value="EXO1_H3TH"/>
</dbReference>
<dbReference type="SMART" id="SM00279">
    <property type="entry name" value="HhH2"/>
    <property type="match status" value="1"/>
</dbReference>
<dbReference type="PANTHER" id="PTHR11081:SF65">
    <property type="entry name" value="DNA DAMAGE-INDUCIBLE PROTEIN DIN7-RELATED"/>
    <property type="match status" value="1"/>
</dbReference>
<dbReference type="InterPro" id="IPR036279">
    <property type="entry name" value="5-3_exonuclease_C_sf"/>
</dbReference>
<dbReference type="SUPFAM" id="SSF88723">
    <property type="entry name" value="PIN domain-like"/>
    <property type="match status" value="1"/>
</dbReference>
<dbReference type="FunFam" id="1.10.150.20:FF:000011">
    <property type="entry name" value="exonuclease 1"/>
    <property type="match status" value="1"/>
</dbReference>
<dbReference type="InterPro" id="IPR044752">
    <property type="entry name" value="PIN-like_EXO1"/>
</dbReference>
<evidence type="ECO:0000256" key="3">
    <source>
        <dbReference type="ARBA" id="ARBA00010563"/>
    </source>
</evidence>
<dbReference type="InterPro" id="IPR006084">
    <property type="entry name" value="XPG/Rad2"/>
</dbReference>
<dbReference type="GO" id="GO:0017108">
    <property type="term" value="F:5'-flap endonuclease activity"/>
    <property type="evidence" value="ECO:0007669"/>
    <property type="project" value="TreeGrafter"/>
</dbReference>
<comment type="cofactor">
    <cofactor evidence="1">
        <name>Mg(2+)</name>
        <dbReference type="ChEBI" id="CHEBI:18420"/>
    </cofactor>
</comment>
<evidence type="ECO:0000256" key="13">
    <source>
        <dbReference type="ARBA" id="ARBA00023242"/>
    </source>
</evidence>
<dbReference type="AlphaFoldDB" id="A0A9P6WAC2"/>
<keyword evidence="5" id="KW-0479">Metal-binding</keyword>
<feature type="region of interest" description="Disordered" evidence="14">
    <location>
        <begin position="602"/>
        <end position="639"/>
    </location>
</feature>
<dbReference type="InterPro" id="IPR008918">
    <property type="entry name" value="HhH2"/>
</dbReference>
<feature type="domain" description="XPG-I" evidence="15">
    <location>
        <begin position="138"/>
        <end position="209"/>
    </location>
</feature>
<dbReference type="GO" id="GO:0003677">
    <property type="term" value="F:DNA binding"/>
    <property type="evidence" value="ECO:0007669"/>
    <property type="project" value="UniProtKB-KW"/>
</dbReference>
<keyword evidence="10" id="KW-0267">Excision nuclease</keyword>